<keyword evidence="2" id="KW-1185">Reference proteome</keyword>
<accession>A0A179BPM7</accession>
<dbReference type="Proteomes" id="UP000078302">
    <property type="component" value="Unassembled WGS sequence"/>
</dbReference>
<name>A0A179BPM7_ACIFR</name>
<protein>
    <submittedName>
        <fullName evidence="1">Uncharacterized protein</fullName>
    </submittedName>
</protein>
<dbReference type="AlphaFoldDB" id="A0A179BPM7"/>
<dbReference type="EMBL" id="LVXZ01000012">
    <property type="protein sequence ID" value="OAP93379.1"/>
    <property type="molecule type" value="Genomic_DNA"/>
</dbReference>
<sequence>MRIETPKRLQAAIQRAACFTDGEVEQAFRMFRRNKYDPYLGSEAVVCFGGARKVIEHGIRHRHRSRVR</sequence>
<reference evidence="1 2" key="1">
    <citation type="submission" date="2016-04" db="EMBL/GenBank/DDBJ databases">
        <title>Acidithiobacillus ferrooxidans genome sequencing and assembly.</title>
        <authorList>
            <person name="Zhou Z."/>
        </authorList>
    </citation>
    <scope>NUCLEOTIDE SEQUENCE [LARGE SCALE GENOMIC DNA]</scope>
    <source>
        <strain evidence="1 2">BY0502</strain>
    </source>
</reference>
<evidence type="ECO:0000313" key="2">
    <source>
        <dbReference type="Proteomes" id="UP000078302"/>
    </source>
</evidence>
<comment type="caution">
    <text evidence="1">The sequence shown here is derived from an EMBL/GenBank/DDBJ whole genome shotgun (WGS) entry which is preliminary data.</text>
</comment>
<organism evidence="1 2">
    <name type="scientific">Acidithiobacillus ferrooxidans</name>
    <name type="common">Thiobacillus ferrooxidans</name>
    <dbReference type="NCBI Taxonomy" id="920"/>
    <lineage>
        <taxon>Bacteria</taxon>
        <taxon>Pseudomonadati</taxon>
        <taxon>Pseudomonadota</taxon>
        <taxon>Acidithiobacillia</taxon>
        <taxon>Acidithiobacillales</taxon>
        <taxon>Acidithiobacillaceae</taxon>
        <taxon>Acidithiobacillus</taxon>
    </lineage>
</organism>
<proteinExistence type="predicted"/>
<dbReference type="RefSeq" id="WP_064217880.1">
    <property type="nucleotide sequence ID" value="NZ_LVXZ01000012.1"/>
</dbReference>
<evidence type="ECO:0000313" key="1">
    <source>
        <dbReference type="EMBL" id="OAP93379.1"/>
    </source>
</evidence>
<gene>
    <name evidence="1" type="ORF">A4H96_01145</name>
</gene>